<dbReference type="PANTHER" id="PTHR43537">
    <property type="entry name" value="TRANSCRIPTIONAL REGULATOR, GNTR FAMILY"/>
    <property type="match status" value="1"/>
</dbReference>
<dbReference type="InterPro" id="IPR011711">
    <property type="entry name" value="GntR_C"/>
</dbReference>
<gene>
    <name evidence="5" type="ORF">ITP53_49830</name>
</gene>
<proteinExistence type="predicted"/>
<dbReference type="Pfam" id="PF07729">
    <property type="entry name" value="FCD"/>
    <property type="match status" value="1"/>
</dbReference>
<reference evidence="5" key="1">
    <citation type="submission" date="2020-11" db="EMBL/GenBank/DDBJ databases">
        <title>Whole-genome analyses of Nonomuraea sp. K274.</title>
        <authorList>
            <person name="Veyisoglu A."/>
        </authorList>
    </citation>
    <scope>NUCLEOTIDE SEQUENCE</scope>
    <source>
        <strain evidence="5">K274</strain>
    </source>
</reference>
<evidence type="ECO:0000313" key="5">
    <source>
        <dbReference type="EMBL" id="MBF8193648.1"/>
    </source>
</evidence>
<dbReference type="PROSITE" id="PS50949">
    <property type="entry name" value="HTH_GNTR"/>
    <property type="match status" value="1"/>
</dbReference>
<keyword evidence="1" id="KW-0805">Transcription regulation</keyword>
<dbReference type="SUPFAM" id="SSF46785">
    <property type="entry name" value="Winged helix' DNA-binding domain"/>
    <property type="match status" value="1"/>
</dbReference>
<dbReference type="GO" id="GO:0003700">
    <property type="term" value="F:DNA-binding transcription factor activity"/>
    <property type="evidence" value="ECO:0007669"/>
    <property type="project" value="InterPro"/>
</dbReference>
<dbReference type="InterPro" id="IPR008920">
    <property type="entry name" value="TF_FadR/GntR_C"/>
</dbReference>
<dbReference type="SMART" id="SM00345">
    <property type="entry name" value="HTH_GNTR"/>
    <property type="match status" value="1"/>
</dbReference>
<evidence type="ECO:0000256" key="2">
    <source>
        <dbReference type="ARBA" id="ARBA00023125"/>
    </source>
</evidence>
<evidence type="ECO:0000256" key="1">
    <source>
        <dbReference type="ARBA" id="ARBA00023015"/>
    </source>
</evidence>
<organism evidence="5 6">
    <name type="scientific">Nonomuraea cypriaca</name>
    <dbReference type="NCBI Taxonomy" id="1187855"/>
    <lineage>
        <taxon>Bacteria</taxon>
        <taxon>Bacillati</taxon>
        <taxon>Actinomycetota</taxon>
        <taxon>Actinomycetes</taxon>
        <taxon>Streptosporangiales</taxon>
        <taxon>Streptosporangiaceae</taxon>
        <taxon>Nonomuraea</taxon>
    </lineage>
</organism>
<dbReference type="SUPFAM" id="SSF48008">
    <property type="entry name" value="GntR ligand-binding domain-like"/>
    <property type="match status" value="1"/>
</dbReference>
<dbReference type="PANTHER" id="PTHR43537:SF24">
    <property type="entry name" value="GLUCONATE OPERON TRANSCRIPTIONAL REPRESSOR"/>
    <property type="match status" value="1"/>
</dbReference>
<feature type="domain" description="HTH gntR-type" evidence="4">
    <location>
        <begin position="4"/>
        <end position="71"/>
    </location>
</feature>
<dbReference type="Gene3D" id="1.10.10.10">
    <property type="entry name" value="Winged helix-like DNA-binding domain superfamily/Winged helix DNA-binding domain"/>
    <property type="match status" value="1"/>
</dbReference>
<dbReference type="CDD" id="cd07377">
    <property type="entry name" value="WHTH_GntR"/>
    <property type="match status" value="1"/>
</dbReference>
<dbReference type="InterPro" id="IPR036388">
    <property type="entry name" value="WH-like_DNA-bd_sf"/>
</dbReference>
<protein>
    <submittedName>
        <fullName evidence="5">GntR family transcriptional regulator</fullName>
    </submittedName>
</protein>
<dbReference type="InterPro" id="IPR000524">
    <property type="entry name" value="Tscrpt_reg_HTH_GntR"/>
</dbReference>
<comment type="caution">
    <text evidence="5">The sequence shown here is derived from an EMBL/GenBank/DDBJ whole genome shotgun (WGS) entry which is preliminary data.</text>
</comment>
<dbReference type="Pfam" id="PF00392">
    <property type="entry name" value="GntR"/>
    <property type="match status" value="1"/>
</dbReference>
<sequence length="211" mass="24093">MGREPEVDHIYLLLRQAIVSGRYPVGAQMTETALAEEHGVSRTPIREALRRLEQDGLVERSSRGGMRIRVWSTDEVFDLYEVRIVLEAQAAAISAERRTVLDLVRLRQANDTMRTADVDNGEQLREVNLAFHDALWHASHNLALIETLTRLQRQIMRHPANTLMYPGRWQDVLAEHDALIDAIEDGDSAKAHEIAATHMQSARDIRLRLYQ</sequence>
<dbReference type="Gene3D" id="1.20.120.530">
    <property type="entry name" value="GntR ligand-binding domain-like"/>
    <property type="match status" value="1"/>
</dbReference>
<name>A0A931AKL1_9ACTN</name>
<dbReference type="SMART" id="SM00895">
    <property type="entry name" value="FCD"/>
    <property type="match status" value="1"/>
</dbReference>
<keyword evidence="3" id="KW-0804">Transcription</keyword>
<dbReference type="InterPro" id="IPR036390">
    <property type="entry name" value="WH_DNA-bd_sf"/>
</dbReference>
<dbReference type="EMBL" id="JADOGI010000305">
    <property type="protein sequence ID" value="MBF8193648.1"/>
    <property type="molecule type" value="Genomic_DNA"/>
</dbReference>
<keyword evidence="6" id="KW-1185">Reference proteome</keyword>
<dbReference type="GO" id="GO:0003677">
    <property type="term" value="F:DNA binding"/>
    <property type="evidence" value="ECO:0007669"/>
    <property type="project" value="UniProtKB-KW"/>
</dbReference>
<dbReference type="PRINTS" id="PR00035">
    <property type="entry name" value="HTHGNTR"/>
</dbReference>
<dbReference type="AlphaFoldDB" id="A0A931AKL1"/>
<evidence type="ECO:0000259" key="4">
    <source>
        <dbReference type="PROSITE" id="PS50949"/>
    </source>
</evidence>
<keyword evidence="2" id="KW-0238">DNA-binding</keyword>
<evidence type="ECO:0000256" key="3">
    <source>
        <dbReference type="ARBA" id="ARBA00023163"/>
    </source>
</evidence>
<accession>A0A931AKL1</accession>
<dbReference type="Proteomes" id="UP000605361">
    <property type="component" value="Unassembled WGS sequence"/>
</dbReference>
<evidence type="ECO:0000313" key="6">
    <source>
        <dbReference type="Proteomes" id="UP000605361"/>
    </source>
</evidence>